<reference evidence="3" key="1">
    <citation type="journal article" date="2019" name="Int. J. Syst. Evol. Microbiol.">
        <title>The Global Catalogue of Microorganisms (GCM) 10K type strain sequencing project: providing services to taxonomists for standard genome sequencing and annotation.</title>
        <authorList>
            <consortium name="The Broad Institute Genomics Platform"/>
            <consortium name="The Broad Institute Genome Sequencing Center for Infectious Disease"/>
            <person name="Wu L."/>
            <person name="Ma J."/>
        </authorList>
    </citation>
    <scope>NUCLEOTIDE SEQUENCE [LARGE SCALE GENOMIC DNA]</scope>
    <source>
        <strain evidence="3">KACC 11904</strain>
    </source>
</reference>
<evidence type="ECO:0000313" key="3">
    <source>
        <dbReference type="Proteomes" id="UP001596044"/>
    </source>
</evidence>
<evidence type="ECO:0000313" key="2">
    <source>
        <dbReference type="EMBL" id="MFC5449901.1"/>
    </source>
</evidence>
<sequence length="113" mass="13340">MKEMYELISMDEIETFLDKNELSFLYISRPECSVCHALLPKLQNLLLKYPNIQLGHINADQIEEVAANFLVFSVPTMLFMNHHREYLRTDRFVRLDELNDKIGELYDHTSFGD</sequence>
<dbReference type="Proteomes" id="UP001596044">
    <property type="component" value="Unassembled WGS sequence"/>
</dbReference>
<dbReference type="Gene3D" id="3.40.30.10">
    <property type="entry name" value="Glutaredoxin"/>
    <property type="match status" value="1"/>
</dbReference>
<dbReference type="SUPFAM" id="SSF52833">
    <property type="entry name" value="Thioredoxin-like"/>
    <property type="match status" value="1"/>
</dbReference>
<dbReference type="InterPro" id="IPR013766">
    <property type="entry name" value="Thioredoxin_domain"/>
</dbReference>
<gene>
    <name evidence="2" type="ORF">ACFPOG_16750</name>
</gene>
<dbReference type="Pfam" id="PF00085">
    <property type="entry name" value="Thioredoxin"/>
    <property type="match status" value="1"/>
</dbReference>
<organism evidence="2 3">
    <name type="scientific">Paenibacillus aestuarii</name>
    <dbReference type="NCBI Taxonomy" id="516965"/>
    <lineage>
        <taxon>Bacteria</taxon>
        <taxon>Bacillati</taxon>
        <taxon>Bacillota</taxon>
        <taxon>Bacilli</taxon>
        <taxon>Bacillales</taxon>
        <taxon>Paenibacillaceae</taxon>
        <taxon>Paenibacillus</taxon>
    </lineage>
</organism>
<feature type="domain" description="Thioredoxin" evidence="1">
    <location>
        <begin position="17"/>
        <end position="99"/>
    </location>
</feature>
<protein>
    <submittedName>
        <fullName evidence="2">Thioredoxin family protein</fullName>
    </submittedName>
</protein>
<evidence type="ECO:0000259" key="1">
    <source>
        <dbReference type="Pfam" id="PF00085"/>
    </source>
</evidence>
<comment type="caution">
    <text evidence="2">The sequence shown here is derived from an EMBL/GenBank/DDBJ whole genome shotgun (WGS) entry which is preliminary data.</text>
</comment>
<keyword evidence="3" id="KW-1185">Reference proteome</keyword>
<accession>A0ABW0KA79</accession>
<dbReference type="CDD" id="cd02947">
    <property type="entry name" value="TRX_family"/>
    <property type="match status" value="1"/>
</dbReference>
<name>A0ABW0KA79_9BACL</name>
<dbReference type="InterPro" id="IPR036249">
    <property type="entry name" value="Thioredoxin-like_sf"/>
</dbReference>
<dbReference type="EMBL" id="JBHSMJ010000022">
    <property type="protein sequence ID" value="MFC5449901.1"/>
    <property type="molecule type" value="Genomic_DNA"/>
</dbReference>
<dbReference type="RefSeq" id="WP_270884890.1">
    <property type="nucleotide sequence ID" value="NZ_JAQFVF010000080.1"/>
</dbReference>
<proteinExistence type="predicted"/>